<evidence type="ECO:0000256" key="6">
    <source>
        <dbReference type="PIRSR" id="PIRSR601211-3"/>
    </source>
</evidence>
<dbReference type="GO" id="GO:0005509">
    <property type="term" value="F:calcium ion binding"/>
    <property type="evidence" value="ECO:0007669"/>
    <property type="project" value="InterPro"/>
</dbReference>
<feature type="disulfide bond" evidence="6">
    <location>
        <begin position="78"/>
        <end position="120"/>
    </location>
</feature>
<evidence type="ECO:0000256" key="4">
    <source>
        <dbReference type="PIRSR" id="PIRSR601211-1"/>
    </source>
</evidence>
<evidence type="ECO:0000256" key="7">
    <source>
        <dbReference type="RuleBase" id="RU003654"/>
    </source>
</evidence>
<dbReference type="Gene3D" id="1.20.90.10">
    <property type="entry name" value="Phospholipase A2 domain"/>
    <property type="match status" value="1"/>
</dbReference>
<feature type="active site" evidence="4">
    <location>
        <position position="75"/>
    </location>
</feature>
<keyword evidence="11" id="KW-1185">Reference proteome</keyword>
<dbReference type="InterPro" id="IPR036444">
    <property type="entry name" value="PLipase_A2_dom_sf"/>
</dbReference>
<dbReference type="SUPFAM" id="SSF48619">
    <property type="entry name" value="Phospholipase A2, PLA2"/>
    <property type="match status" value="1"/>
</dbReference>
<feature type="binding site" evidence="5">
    <location>
        <position position="59"/>
    </location>
    <ligand>
        <name>Ca(2+)</name>
        <dbReference type="ChEBI" id="CHEBI:29108"/>
    </ligand>
</feature>
<proteinExistence type="inferred from homology"/>
<comment type="caution">
    <text evidence="10">The sequence shown here is derived from an EMBL/GenBank/DDBJ whole genome shotgun (WGS) entry which is preliminary data.</text>
</comment>
<comment type="cofactor">
    <cofactor evidence="5">
        <name>Ca(2+)</name>
        <dbReference type="ChEBI" id="CHEBI:29108"/>
    </cofactor>
    <text evidence="5">Binds 1 Ca(2+) ion per subunit.</text>
</comment>
<feature type="disulfide bond" evidence="6">
    <location>
        <begin position="88"/>
        <end position="113"/>
    </location>
</feature>
<evidence type="ECO:0000256" key="2">
    <source>
        <dbReference type="ARBA" id="ARBA00022525"/>
    </source>
</evidence>
<dbReference type="PRINTS" id="PR00389">
    <property type="entry name" value="PHPHLIPASEA2"/>
</dbReference>
<dbReference type="GO" id="GO:0005543">
    <property type="term" value="F:phospholipid binding"/>
    <property type="evidence" value="ECO:0007669"/>
    <property type="project" value="TreeGrafter"/>
</dbReference>
<feature type="disulfide bond" evidence="6">
    <location>
        <begin position="71"/>
        <end position="127"/>
    </location>
</feature>
<dbReference type="InterPro" id="IPR001211">
    <property type="entry name" value="PLA2"/>
</dbReference>
<keyword evidence="5" id="KW-0479">Metal-binding</keyword>
<keyword evidence="3 6" id="KW-1015">Disulfide bond</keyword>
<name>A0A6S7GT29_PARCT</name>
<dbReference type="EMBL" id="CACRXK020002158">
    <property type="protein sequence ID" value="CAB3992956.1"/>
    <property type="molecule type" value="Genomic_DNA"/>
</dbReference>
<dbReference type="PANTHER" id="PTHR11716:SF51">
    <property type="entry name" value="PHOSPHOLIPASE A2"/>
    <property type="match status" value="1"/>
</dbReference>
<comment type="subcellular location">
    <subcellularLocation>
        <location evidence="1 8">Secreted</location>
    </subcellularLocation>
</comment>
<keyword evidence="8" id="KW-0443">Lipid metabolism</keyword>
<evidence type="ECO:0000256" key="3">
    <source>
        <dbReference type="ARBA" id="ARBA00023157"/>
    </source>
</evidence>
<feature type="disulfide bond" evidence="6">
    <location>
        <begin position="56"/>
        <end position="72"/>
    </location>
</feature>
<feature type="binding site" evidence="5">
    <location>
        <position position="57"/>
    </location>
    <ligand>
        <name>Ca(2+)</name>
        <dbReference type="ChEBI" id="CHEBI:29108"/>
    </ligand>
</feature>
<evidence type="ECO:0000256" key="5">
    <source>
        <dbReference type="PIRSR" id="PIRSR601211-2"/>
    </source>
</evidence>
<feature type="binding site" evidence="5">
    <location>
        <position position="76"/>
    </location>
    <ligand>
        <name>Ca(2+)</name>
        <dbReference type="ChEBI" id="CHEBI:29108"/>
    </ligand>
</feature>
<keyword evidence="2 8" id="KW-0964">Secreted</keyword>
<feature type="active site" evidence="4">
    <location>
        <position position="121"/>
    </location>
</feature>
<protein>
    <recommendedName>
        <fullName evidence="8">Phospholipase A2</fullName>
        <ecNumber evidence="8">3.1.1.4</ecNumber>
    </recommendedName>
</protein>
<accession>A0A6S7GT29</accession>
<dbReference type="AlphaFoldDB" id="A0A6S7GT29"/>
<feature type="chain" id="PRO_5040558152" description="Phospholipase A2" evidence="8">
    <location>
        <begin position="20"/>
        <end position="145"/>
    </location>
</feature>
<evidence type="ECO:0000313" key="11">
    <source>
        <dbReference type="Proteomes" id="UP001152795"/>
    </source>
</evidence>
<organism evidence="10 11">
    <name type="scientific">Paramuricea clavata</name>
    <name type="common">Red gorgonian</name>
    <name type="synonym">Violescent sea-whip</name>
    <dbReference type="NCBI Taxonomy" id="317549"/>
    <lineage>
        <taxon>Eukaryota</taxon>
        <taxon>Metazoa</taxon>
        <taxon>Cnidaria</taxon>
        <taxon>Anthozoa</taxon>
        <taxon>Octocorallia</taxon>
        <taxon>Malacalcyonacea</taxon>
        <taxon>Plexauridae</taxon>
        <taxon>Paramuricea</taxon>
    </lineage>
</organism>
<dbReference type="InterPro" id="IPR016090">
    <property type="entry name" value="PLA2-like_dom"/>
</dbReference>
<dbReference type="Proteomes" id="UP001152795">
    <property type="component" value="Unassembled WGS sequence"/>
</dbReference>
<keyword evidence="8" id="KW-0378">Hydrolase</keyword>
<feature type="disulfide bond" evidence="6">
    <location>
        <begin position="106"/>
        <end position="118"/>
    </location>
</feature>
<evidence type="ECO:0000256" key="8">
    <source>
        <dbReference type="RuleBase" id="RU361236"/>
    </source>
</evidence>
<reference evidence="10" key="1">
    <citation type="submission" date="2020-04" db="EMBL/GenBank/DDBJ databases">
        <authorList>
            <person name="Alioto T."/>
            <person name="Alioto T."/>
            <person name="Gomez Garrido J."/>
        </authorList>
    </citation>
    <scope>NUCLEOTIDE SEQUENCE</scope>
    <source>
        <strain evidence="10">A484AB</strain>
    </source>
</reference>
<dbReference type="PROSITE" id="PS00118">
    <property type="entry name" value="PA2_HIS"/>
    <property type="match status" value="1"/>
</dbReference>
<dbReference type="SMART" id="SM00085">
    <property type="entry name" value="PA2c"/>
    <property type="match status" value="1"/>
</dbReference>
<dbReference type="GO" id="GO:0047498">
    <property type="term" value="F:calcium-dependent phospholipase A2 activity"/>
    <property type="evidence" value="ECO:0007669"/>
    <property type="project" value="TreeGrafter"/>
</dbReference>
<comment type="similarity">
    <text evidence="7">Belongs to the phospholipase A2 family.</text>
</comment>
<keyword evidence="8" id="KW-0732">Signal</keyword>
<keyword evidence="5 8" id="KW-0106">Calcium</keyword>
<evidence type="ECO:0000256" key="1">
    <source>
        <dbReference type="ARBA" id="ARBA00004613"/>
    </source>
</evidence>
<dbReference type="OrthoDB" id="5985583at2759"/>
<dbReference type="GO" id="GO:0006644">
    <property type="term" value="P:phospholipid metabolic process"/>
    <property type="evidence" value="ECO:0007669"/>
    <property type="project" value="InterPro"/>
</dbReference>
<dbReference type="InterPro" id="IPR033113">
    <property type="entry name" value="PLA2_histidine"/>
</dbReference>
<dbReference type="PANTHER" id="PTHR11716">
    <property type="entry name" value="PHOSPHOLIPASE A2 FAMILY MEMBER"/>
    <property type="match status" value="1"/>
</dbReference>
<evidence type="ECO:0000313" key="10">
    <source>
        <dbReference type="EMBL" id="CAB3992956.1"/>
    </source>
</evidence>
<feature type="signal peptide" evidence="8">
    <location>
        <begin position="1"/>
        <end position="19"/>
    </location>
</feature>
<gene>
    <name evidence="10" type="ORF">PACLA_8A036554</name>
</gene>
<dbReference type="CDD" id="cd00125">
    <property type="entry name" value="PLA2c"/>
    <property type="match status" value="1"/>
</dbReference>
<feature type="domain" description="Phospholipase A2-like central" evidence="9">
    <location>
        <begin position="30"/>
        <end position="144"/>
    </location>
</feature>
<dbReference type="GO" id="GO:0016042">
    <property type="term" value="P:lipid catabolic process"/>
    <property type="evidence" value="ECO:0007669"/>
    <property type="project" value="InterPro"/>
</dbReference>
<evidence type="ECO:0000259" key="9">
    <source>
        <dbReference type="SMART" id="SM00085"/>
    </source>
</evidence>
<dbReference type="GO" id="GO:0050482">
    <property type="term" value="P:arachidonate secretion"/>
    <property type="evidence" value="ECO:0007669"/>
    <property type="project" value="InterPro"/>
</dbReference>
<comment type="catalytic activity">
    <reaction evidence="8">
        <text>a 1,2-diacyl-sn-glycero-3-phosphocholine + H2O = a 1-acyl-sn-glycero-3-phosphocholine + a fatty acid + H(+)</text>
        <dbReference type="Rhea" id="RHEA:15801"/>
        <dbReference type="ChEBI" id="CHEBI:15377"/>
        <dbReference type="ChEBI" id="CHEBI:15378"/>
        <dbReference type="ChEBI" id="CHEBI:28868"/>
        <dbReference type="ChEBI" id="CHEBI:57643"/>
        <dbReference type="ChEBI" id="CHEBI:58168"/>
        <dbReference type="EC" id="3.1.1.4"/>
    </reaction>
</comment>
<dbReference type="EC" id="3.1.1.4" evidence="8"/>
<dbReference type="GO" id="GO:0005576">
    <property type="term" value="C:extracellular region"/>
    <property type="evidence" value="ECO:0007669"/>
    <property type="project" value="UniProtKB-SubCell"/>
</dbReference>
<sequence>MKAIITSLLILVILLAGKAEQSRREKRWIAIYEFSRMIKCTTHRSPLSYNRYGCWCGRGGSGKIVDATDRCCYEHDMCYKSLVNSGTCGGGAWWWTNYKRSGCNGCSLSNSGCGAELCYCDQTAARCFSRASFNTAYENYDKGKC</sequence>
<dbReference type="Pfam" id="PF00068">
    <property type="entry name" value="Phospholip_A2_1"/>
    <property type="match status" value="1"/>
</dbReference>